<proteinExistence type="predicted"/>
<name>A0A1W2C982_9HYPH</name>
<sequence>MRALISILSPSDIADELTQTLLLLQTLIEWRFEMDPNVGDEMGDALQIHIPGNCGKFRCGVETQAHFHKATDKPDQFFFFKCSDVH</sequence>
<protein>
    <submittedName>
        <fullName evidence="1">Uncharacterized protein</fullName>
    </submittedName>
</protein>
<evidence type="ECO:0000313" key="2">
    <source>
        <dbReference type="Proteomes" id="UP000192656"/>
    </source>
</evidence>
<accession>A0A1W2C982</accession>
<dbReference type="EMBL" id="FWXR01000009">
    <property type="protein sequence ID" value="SMC81720.1"/>
    <property type="molecule type" value="Genomic_DNA"/>
</dbReference>
<dbReference type="Proteomes" id="UP000192656">
    <property type="component" value="Unassembled WGS sequence"/>
</dbReference>
<evidence type="ECO:0000313" key="1">
    <source>
        <dbReference type="EMBL" id="SMC81720.1"/>
    </source>
</evidence>
<reference evidence="1 2" key="1">
    <citation type="submission" date="2017-04" db="EMBL/GenBank/DDBJ databases">
        <authorList>
            <person name="Afonso C.L."/>
            <person name="Miller P.J."/>
            <person name="Scott M.A."/>
            <person name="Spackman E."/>
            <person name="Goraichik I."/>
            <person name="Dimitrov K.M."/>
            <person name="Suarez D.L."/>
            <person name="Swayne D.E."/>
        </authorList>
    </citation>
    <scope>NUCLEOTIDE SEQUENCE [LARGE SCALE GENOMIC DNA]</scope>
    <source>
        <strain evidence="1 2">CGMCC 1.10972</strain>
    </source>
</reference>
<keyword evidence="2" id="KW-1185">Reference proteome</keyword>
<dbReference type="AlphaFoldDB" id="A0A1W2C982"/>
<organism evidence="1 2">
    <name type="scientific">Fulvimarina manganoxydans</name>
    <dbReference type="NCBI Taxonomy" id="937218"/>
    <lineage>
        <taxon>Bacteria</taxon>
        <taxon>Pseudomonadati</taxon>
        <taxon>Pseudomonadota</taxon>
        <taxon>Alphaproteobacteria</taxon>
        <taxon>Hyphomicrobiales</taxon>
        <taxon>Aurantimonadaceae</taxon>
        <taxon>Fulvimarina</taxon>
    </lineage>
</organism>
<gene>
    <name evidence="1" type="ORF">SAMN06297251_10960</name>
</gene>